<dbReference type="RefSeq" id="WP_374038247.1">
    <property type="nucleotide sequence ID" value="NZ_CP169082.1"/>
</dbReference>
<evidence type="ECO:0000313" key="3">
    <source>
        <dbReference type="Proteomes" id="UP001596152"/>
    </source>
</evidence>
<reference evidence="3" key="1">
    <citation type="journal article" date="2019" name="Int. J. Syst. Evol. Microbiol.">
        <title>The Global Catalogue of Microorganisms (GCM) 10K type strain sequencing project: providing services to taxonomists for standard genome sequencing and annotation.</title>
        <authorList>
            <consortium name="The Broad Institute Genomics Platform"/>
            <consortium name="The Broad Institute Genome Sequencing Center for Infectious Disease"/>
            <person name="Wu L."/>
            <person name="Ma J."/>
        </authorList>
    </citation>
    <scope>NUCLEOTIDE SEQUENCE [LARGE SCALE GENOMIC DNA]</scope>
    <source>
        <strain evidence="3">JCM 12125</strain>
    </source>
</reference>
<dbReference type="Proteomes" id="UP001596152">
    <property type="component" value="Unassembled WGS sequence"/>
</dbReference>
<feature type="region of interest" description="Disordered" evidence="1">
    <location>
        <begin position="171"/>
        <end position="206"/>
    </location>
</feature>
<evidence type="ECO:0000256" key="1">
    <source>
        <dbReference type="SAM" id="MobiDB-lite"/>
    </source>
</evidence>
<evidence type="ECO:0000313" key="2">
    <source>
        <dbReference type="EMBL" id="MFC5345696.1"/>
    </source>
</evidence>
<comment type="caution">
    <text evidence="2">The sequence shown here is derived from an EMBL/GenBank/DDBJ whole genome shotgun (WGS) entry which is preliminary data.</text>
</comment>
<keyword evidence="3" id="KW-1185">Reference proteome</keyword>
<dbReference type="EMBL" id="JBHSLF010000052">
    <property type="protein sequence ID" value="MFC5345696.1"/>
    <property type="molecule type" value="Genomic_DNA"/>
</dbReference>
<proteinExistence type="predicted"/>
<accession>A0ABW0FWJ6</accession>
<sequence>MWRDLLSGRRRYRGGRSEIAIAADVWERAGQASMATLPVVAKVEKLAFKVYGEFGLPTQPGHYRRGPDDDAWSYLGEHVSAEARWAMILERPPEAGWRYATLEDLGRYPNAPTELKAAANLLATCRHLKNRLAGREPGNAGEDIQTAIRLGVDWRELQDLLSWRESATLKLTTPSDALPLPEPEAAPPEKPKTAKKPRAPRKKKAA</sequence>
<gene>
    <name evidence="2" type="ORF">ACFPIE_17415</name>
</gene>
<feature type="compositionally biased region" description="Basic residues" evidence="1">
    <location>
        <begin position="193"/>
        <end position="206"/>
    </location>
</feature>
<name>A0ABW0FWJ6_9CAUL</name>
<organism evidence="2 3">
    <name type="scientific">Brevundimonas staleyi</name>
    <dbReference type="NCBI Taxonomy" id="74326"/>
    <lineage>
        <taxon>Bacteria</taxon>
        <taxon>Pseudomonadati</taxon>
        <taxon>Pseudomonadota</taxon>
        <taxon>Alphaproteobacteria</taxon>
        <taxon>Caulobacterales</taxon>
        <taxon>Caulobacteraceae</taxon>
        <taxon>Brevundimonas</taxon>
    </lineage>
</organism>
<protein>
    <submittedName>
        <fullName evidence="2">Uncharacterized protein</fullName>
    </submittedName>
</protein>